<protein>
    <submittedName>
        <fullName evidence="1">Uncharacterized protein</fullName>
    </submittedName>
</protein>
<accession>A0ABU3NUX8</accession>
<sequence>MKFRVREATDFLYLVFADIGGLSAAELHRNARRAAKFGIDYHYVVQRNGLVEAGRDPAAVAGGDLENNKTAVYVLVDGGPKGKPTDAQQVGLKKLLEELQKAHPQAKLKKVR</sequence>
<dbReference type="InterPro" id="IPR036505">
    <property type="entry name" value="Amidase/PGRP_sf"/>
</dbReference>
<dbReference type="SUPFAM" id="SSF55846">
    <property type="entry name" value="N-acetylmuramoyl-L-alanine amidase-like"/>
    <property type="match status" value="1"/>
</dbReference>
<name>A0ABU3NUX8_9FIRM</name>
<evidence type="ECO:0000313" key="1">
    <source>
        <dbReference type="EMBL" id="MDT8900626.1"/>
    </source>
</evidence>
<dbReference type="Proteomes" id="UP001254848">
    <property type="component" value="Unassembled WGS sequence"/>
</dbReference>
<reference evidence="1 2" key="1">
    <citation type="submission" date="2023-07" db="EMBL/GenBank/DDBJ databases">
        <title>The novel representative of Negativicutes class, Anaeroselena agilis gen. nov. sp. nov.</title>
        <authorList>
            <person name="Prokofeva M.I."/>
            <person name="Elcheninov A.G."/>
            <person name="Klyukina A."/>
            <person name="Kublanov I.V."/>
            <person name="Frolov E.N."/>
            <person name="Podosokorskaya O.A."/>
        </authorList>
    </citation>
    <scope>NUCLEOTIDE SEQUENCE [LARGE SCALE GENOMIC DNA]</scope>
    <source>
        <strain evidence="1 2">4137-cl</strain>
    </source>
</reference>
<keyword evidence="2" id="KW-1185">Reference proteome</keyword>
<dbReference type="Gene3D" id="3.40.80.10">
    <property type="entry name" value="Peptidoglycan recognition protein-like"/>
    <property type="match status" value="1"/>
</dbReference>
<proteinExistence type="predicted"/>
<evidence type="ECO:0000313" key="2">
    <source>
        <dbReference type="Proteomes" id="UP001254848"/>
    </source>
</evidence>
<dbReference type="RefSeq" id="WP_413779162.1">
    <property type="nucleotide sequence ID" value="NZ_JAUOZS010000001.1"/>
</dbReference>
<comment type="caution">
    <text evidence="1">The sequence shown here is derived from an EMBL/GenBank/DDBJ whole genome shotgun (WGS) entry which is preliminary data.</text>
</comment>
<organism evidence="1 2">
    <name type="scientific">Anaeroselena agilis</name>
    <dbReference type="NCBI Taxonomy" id="3063788"/>
    <lineage>
        <taxon>Bacteria</taxon>
        <taxon>Bacillati</taxon>
        <taxon>Bacillota</taxon>
        <taxon>Negativicutes</taxon>
        <taxon>Acetonemataceae</taxon>
        <taxon>Anaeroselena</taxon>
    </lineage>
</organism>
<gene>
    <name evidence="1" type="ORF">Q4T40_05150</name>
</gene>
<dbReference type="EMBL" id="JAUOZS010000001">
    <property type="protein sequence ID" value="MDT8900626.1"/>
    <property type="molecule type" value="Genomic_DNA"/>
</dbReference>